<comment type="caution">
    <text evidence="3">The sequence shown here is derived from an EMBL/GenBank/DDBJ whole genome shotgun (WGS) entry which is preliminary data.</text>
</comment>
<feature type="transmembrane region" description="Helical" evidence="1">
    <location>
        <begin position="91"/>
        <end position="110"/>
    </location>
</feature>
<feature type="transmembrane region" description="Helical" evidence="1">
    <location>
        <begin position="41"/>
        <end position="59"/>
    </location>
</feature>
<evidence type="ECO:0000313" key="4">
    <source>
        <dbReference type="Proteomes" id="UP000027770"/>
    </source>
</evidence>
<keyword evidence="1" id="KW-1133">Transmembrane helix</keyword>
<accession>A0AA40ITN2</accession>
<keyword evidence="1" id="KW-0812">Transmembrane</keyword>
<name>A0AA40ITN2_CLONO</name>
<organism evidence="3 4">
    <name type="scientific">Clostridium novyi B str. ATCC 27606</name>
    <dbReference type="NCBI Taxonomy" id="1443123"/>
    <lineage>
        <taxon>Bacteria</taxon>
        <taxon>Bacillati</taxon>
        <taxon>Bacillota</taxon>
        <taxon>Clostridia</taxon>
        <taxon>Eubacteriales</taxon>
        <taxon>Clostridiaceae</taxon>
        <taxon>Clostridium</taxon>
    </lineage>
</organism>
<feature type="signal peptide" evidence="2">
    <location>
        <begin position="1"/>
        <end position="25"/>
    </location>
</feature>
<proteinExistence type="predicted"/>
<keyword evidence="2" id="KW-0732">Signal</keyword>
<dbReference type="Proteomes" id="UP000027770">
    <property type="component" value="Unassembled WGS sequence"/>
</dbReference>
<keyword evidence="4" id="KW-1185">Reference proteome</keyword>
<keyword evidence="1" id="KW-0472">Membrane</keyword>
<dbReference type="EMBL" id="JENW01000095">
    <property type="protein sequence ID" value="KEI15626.1"/>
    <property type="molecule type" value="Genomic_DNA"/>
</dbReference>
<dbReference type="RefSeq" id="WP_080347932.1">
    <property type="nucleotide sequence ID" value="NZ_JENW01000095.1"/>
</dbReference>
<sequence length="118" mass="12429">MCSLKKVVGIISIILFLLITFQSCAAGVGNALSGTGETSGSSGMILAICMLVGGILALISKQSKGILITGIVFYLIGGLLAIFNTGSYADLKIWAVLSFIFAGLLIFNYVKNKELYNK</sequence>
<evidence type="ECO:0000256" key="1">
    <source>
        <dbReference type="SAM" id="Phobius"/>
    </source>
</evidence>
<dbReference type="PROSITE" id="PS51257">
    <property type="entry name" value="PROKAR_LIPOPROTEIN"/>
    <property type="match status" value="1"/>
</dbReference>
<protein>
    <submittedName>
        <fullName evidence="3">Membrane protein</fullName>
    </submittedName>
</protein>
<dbReference type="AlphaFoldDB" id="A0AA40ITN2"/>
<feature type="transmembrane region" description="Helical" evidence="1">
    <location>
        <begin position="66"/>
        <end position="85"/>
    </location>
</feature>
<evidence type="ECO:0000313" key="3">
    <source>
        <dbReference type="EMBL" id="KEI15626.1"/>
    </source>
</evidence>
<reference evidence="3 4" key="1">
    <citation type="submission" date="2014-02" db="EMBL/GenBank/DDBJ databases">
        <title>Plasmidome dynamics in the species complex Clostridium novyi sensu lato converts strains of independent lineages into distinctly different pathogens.</title>
        <authorList>
            <person name="Skarin H."/>
            <person name="Segerman B."/>
        </authorList>
    </citation>
    <scope>NUCLEOTIDE SEQUENCE [LARGE SCALE GENOMIC DNA]</scope>
    <source>
        <strain evidence="3 4">ATCC 27606</strain>
    </source>
</reference>
<evidence type="ECO:0000256" key="2">
    <source>
        <dbReference type="SAM" id="SignalP"/>
    </source>
</evidence>
<feature type="chain" id="PRO_5041362164" evidence="2">
    <location>
        <begin position="26"/>
        <end position="118"/>
    </location>
</feature>
<gene>
    <name evidence="3" type="ORF">Z959_12540</name>
</gene>